<dbReference type="InterPro" id="IPR015943">
    <property type="entry name" value="WD40/YVTN_repeat-like_dom_sf"/>
</dbReference>
<sequence>MPNVARCLPVRGVWPRRRRVRATWRDEFIRLHCAGRNFRVGRSAHSHLMPSAAPAERTCCRLAVSDRHLAAGFLNGAVQLFDVPGGHHLAFYESHPQHDGLGPFSRAVSGLVFLADPDRLVFATHSGDVHVADVAEPVSRSERRACTGNVIDDGTMVDFTGNERWWVGLFAGVPGRAWHVWDVGSEQLVYVGGMLTDPDALLGWRMLTHLGGPVVGRARMPWPATVVGCTSSRIQVINLEEDPPTVANELELNVVHHGASADACEGRMLTVDENGTGRVHGVPALEEVCAFNVLHGGALHHAVGCMNWGYAILGVSGRVRVWDAFTGEFLYSFRERLGISVVAANDSYVAGWDRTSGLHLWDFGAV</sequence>
<protein>
    <submittedName>
        <fullName evidence="2">Transcriptional regulator STERILE APETALA</fullName>
    </submittedName>
</protein>
<dbReference type="SUPFAM" id="SSF50998">
    <property type="entry name" value="Quinoprotein alcohol dehydrogenase-like"/>
    <property type="match status" value="1"/>
</dbReference>
<keyword evidence="1" id="KW-1185">Reference proteome</keyword>
<evidence type="ECO:0000313" key="1">
    <source>
        <dbReference type="Proteomes" id="UP000515123"/>
    </source>
</evidence>
<proteinExistence type="predicted"/>
<dbReference type="PANTHER" id="PTHR19855:SF31">
    <property type="entry name" value="TRANSCRIPTIONAL REGULATOR STERILE APETALA"/>
    <property type="match status" value="1"/>
</dbReference>
<dbReference type="Gene3D" id="2.130.10.10">
    <property type="entry name" value="YVTN repeat-like/Quinoprotein amine dehydrogenase"/>
    <property type="match status" value="1"/>
</dbReference>
<reference evidence="2" key="2">
    <citation type="submission" date="2025-08" db="UniProtKB">
        <authorList>
            <consortium name="RefSeq"/>
        </authorList>
    </citation>
    <scope>IDENTIFICATION</scope>
    <source>
        <tissue evidence="2">Leaf</tissue>
    </source>
</reference>
<name>A0A6P5ER15_ANACO</name>
<reference evidence="1" key="1">
    <citation type="journal article" date="2015" name="Nat. Genet.">
        <title>The pineapple genome and the evolution of CAM photosynthesis.</title>
        <authorList>
            <person name="Ming R."/>
            <person name="VanBuren R."/>
            <person name="Wai C.M."/>
            <person name="Tang H."/>
            <person name="Schatz M.C."/>
            <person name="Bowers J.E."/>
            <person name="Lyons E."/>
            <person name="Wang M.L."/>
            <person name="Chen J."/>
            <person name="Biggers E."/>
            <person name="Zhang J."/>
            <person name="Huang L."/>
            <person name="Zhang L."/>
            <person name="Miao W."/>
            <person name="Zhang J."/>
            <person name="Ye Z."/>
            <person name="Miao C."/>
            <person name="Lin Z."/>
            <person name="Wang H."/>
            <person name="Zhou H."/>
            <person name="Yim W.C."/>
            <person name="Priest H.D."/>
            <person name="Zheng C."/>
            <person name="Woodhouse M."/>
            <person name="Edger P.P."/>
            <person name="Guyot R."/>
            <person name="Guo H.B."/>
            <person name="Guo H."/>
            <person name="Zheng G."/>
            <person name="Singh R."/>
            <person name="Sharma A."/>
            <person name="Min X."/>
            <person name="Zheng Y."/>
            <person name="Lee H."/>
            <person name="Gurtowski J."/>
            <person name="Sedlazeck F.J."/>
            <person name="Harkess A."/>
            <person name="McKain M.R."/>
            <person name="Liao Z."/>
            <person name="Fang J."/>
            <person name="Liu J."/>
            <person name="Zhang X."/>
            <person name="Zhang Q."/>
            <person name="Hu W."/>
            <person name="Qin Y."/>
            <person name="Wang K."/>
            <person name="Chen L.Y."/>
            <person name="Shirley N."/>
            <person name="Lin Y.R."/>
            <person name="Liu L.Y."/>
            <person name="Hernandez A.G."/>
            <person name="Wright C.L."/>
            <person name="Bulone V."/>
            <person name="Tuskan G.A."/>
            <person name="Heath K."/>
            <person name="Zee F."/>
            <person name="Moore P.H."/>
            <person name="Sunkar R."/>
            <person name="Leebens-Mack J.H."/>
            <person name="Mockler T."/>
            <person name="Bennetzen J.L."/>
            <person name="Freeling M."/>
            <person name="Sankoff D."/>
            <person name="Paterson A.H."/>
            <person name="Zhu X."/>
            <person name="Yang X."/>
            <person name="Smith J.A."/>
            <person name="Cushman J.C."/>
            <person name="Paull R.E."/>
            <person name="Yu Q."/>
        </authorList>
    </citation>
    <scope>NUCLEOTIDE SEQUENCE [LARGE SCALE GENOMIC DNA]</scope>
    <source>
        <strain evidence="1">cv. F153</strain>
    </source>
</reference>
<organism evidence="1 2">
    <name type="scientific">Ananas comosus</name>
    <name type="common">Pineapple</name>
    <name type="synonym">Ananas ananas</name>
    <dbReference type="NCBI Taxonomy" id="4615"/>
    <lineage>
        <taxon>Eukaryota</taxon>
        <taxon>Viridiplantae</taxon>
        <taxon>Streptophyta</taxon>
        <taxon>Embryophyta</taxon>
        <taxon>Tracheophyta</taxon>
        <taxon>Spermatophyta</taxon>
        <taxon>Magnoliopsida</taxon>
        <taxon>Liliopsida</taxon>
        <taxon>Poales</taxon>
        <taxon>Bromeliaceae</taxon>
        <taxon>Bromelioideae</taxon>
        <taxon>Ananas</taxon>
    </lineage>
</organism>
<dbReference type="OrthoDB" id="760263at2759"/>
<dbReference type="RefSeq" id="XP_020086156.1">
    <property type="nucleotide sequence ID" value="XM_020230567.1"/>
</dbReference>
<dbReference type="PANTHER" id="PTHR19855">
    <property type="entry name" value="WD40 REPEAT PROTEIN 12, 37"/>
    <property type="match status" value="1"/>
</dbReference>
<dbReference type="Proteomes" id="UP000515123">
    <property type="component" value="Linkage group 4"/>
</dbReference>
<dbReference type="InterPro" id="IPR011047">
    <property type="entry name" value="Quinoprotein_ADH-like_sf"/>
</dbReference>
<dbReference type="AlphaFoldDB" id="A0A6P5ER15"/>
<accession>A0A6P5ER15</accession>
<dbReference type="GeneID" id="109708747"/>
<evidence type="ECO:0000313" key="2">
    <source>
        <dbReference type="RefSeq" id="XP_020086156.1"/>
    </source>
</evidence>
<gene>
    <name evidence="2" type="primary">LOC109708747</name>
</gene>